<feature type="domain" description="AB hydrolase-1" evidence="1">
    <location>
        <begin position="173"/>
        <end position="422"/>
    </location>
</feature>
<reference evidence="2 3" key="1">
    <citation type="submission" date="2024-04" db="EMBL/GenBank/DDBJ databases">
        <title>Complete genome sequence of Fusarium acuminatum.</title>
        <authorList>
            <person name="Lan B."/>
        </authorList>
    </citation>
    <scope>NUCLEOTIDE SEQUENCE [LARGE SCALE GENOMIC DNA]</scope>
    <source>
        <strain evidence="2">1A</strain>
    </source>
</reference>
<dbReference type="SUPFAM" id="SSF53474">
    <property type="entry name" value="alpha/beta-Hydrolases"/>
    <property type="match status" value="1"/>
</dbReference>
<keyword evidence="3" id="KW-1185">Reference proteome</keyword>
<dbReference type="InterPro" id="IPR000073">
    <property type="entry name" value="AB_hydrolase_1"/>
</dbReference>
<sequence length="471" mass="51968">MFRSYIDYPVFLSTMLSKLLPIIFIASGLVASQNSLSYADEPNHCDVACQIAYRQVLTMEMDRWVNQNITTDSFYSSPANVSKYSTGDILKWEKVPSDQAYRRWTVPAGISLIRFFYMSEDIKGKPLPATGIVLIPYSNPLGNKPFRTVVWTHGTAGGTRQCSPSNHRTILYGWSAPFALALAGYVVIAPDYAGQGSEAQGFMYEAGILHAADASLSVKAVRKALGSKITKEWVVIGHSEGGMSSWRTNEREAKPEATGDLIGTVALSPGLVPSKIIKETIRRAEDGPAGDFLSSLLLQTVSKIYPSIKVEDYVSDIVLARMPLADQGCFFTSASLYSNLTISQLYKNTSWIQHPDFIKWESLYNGAGPHELGAPLLVIQGKEDPIVYPDTSEEAFDDTCKTYAKSTTAEYRLYPGLGHGAVLPASQQYFLSWIEDRFNKVSLKKGCKKLTLTPETDNFAPVNDEWVAIIS</sequence>
<organism evidence="2 3">
    <name type="scientific">Fusarium acuminatum</name>
    <dbReference type="NCBI Taxonomy" id="5515"/>
    <lineage>
        <taxon>Eukaryota</taxon>
        <taxon>Fungi</taxon>
        <taxon>Dikarya</taxon>
        <taxon>Ascomycota</taxon>
        <taxon>Pezizomycotina</taxon>
        <taxon>Sordariomycetes</taxon>
        <taxon>Hypocreomycetidae</taxon>
        <taxon>Hypocreales</taxon>
        <taxon>Nectriaceae</taxon>
        <taxon>Fusarium</taxon>
        <taxon>Fusarium tricinctum species complex</taxon>
    </lineage>
</organism>
<keyword evidence="2" id="KW-0378">Hydrolase</keyword>
<dbReference type="PIRSF" id="PIRSF029171">
    <property type="entry name" value="Esterase_LipA"/>
    <property type="match status" value="1"/>
</dbReference>
<dbReference type="PANTHER" id="PTHR34853:SF1">
    <property type="entry name" value="LIPASE 5"/>
    <property type="match status" value="1"/>
</dbReference>
<dbReference type="EMBL" id="CP151264">
    <property type="protein sequence ID" value="WZH48439.1"/>
    <property type="molecule type" value="Genomic_DNA"/>
</dbReference>
<dbReference type="Pfam" id="PF12697">
    <property type="entry name" value="Abhydrolase_6"/>
    <property type="match status" value="1"/>
</dbReference>
<gene>
    <name evidence="2" type="ORF">QYS62_009613</name>
</gene>
<dbReference type="InterPro" id="IPR005152">
    <property type="entry name" value="Lipase_secreted"/>
</dbReference>
<protein>
    <submittedName>
        <fullName evidence="2">Alpha/Beta hydrolase protein</fullName>
    </submittedName>
</protein>
<accession>A0ABZ2X5R9</accession>
<name>A0ABZ2X5R9_9HYPO</name>
<dbReference type="Gene3D" id="3.40.50.1820">
    <property type="entry name" value="alpha/beta hydrolase"/>
    <property type="match status" value="2"/>
</dbReference>
<dbReference type="Proteomes" id="UP001489902">
    <property type="component" value="Chromosome 5"/>
</dbReference>
<proteinExistence type="predicted"/>
<evidence type="ECO:0000313" key="3">
    <source>
        <dbReference type="Proteomes" id="UP001489902"/>
    </source>
</evidence>
<dbReference type="GO" id="GO:0016787">
    <property type="term" value="F:hydrolase activity"/>
    <property type="evidence" value="ECO:0007669"/>
    <property type="project" value="UniProtKB-KW"/>
</dbReference>
<evidence type="ECO:0000259" key="1">
    <source>
        <dbReference type="Pfam" id="PF12697"/>
    </source>
</evidence>
<evidence type="ECO:0000313" key="2">
    <source>
        <dbReference type="EMBL" id="WZH48439.1"/>
    </source>
</evidence>
<dbReference type="InterPro" id="IPR029058">
    <property type="entry name" value="AB_hydrolase_fold"/>
</dbReference>
<dbReference type="PANTHER" id="PTHR34853">
    <property type="match status" value="1"/>
</dbReference>